<proteinExistence type="predicted"/>
<organism evidence="1 2">
    <name type="scientific">Panagrolaimus davidi</name>
    <dbReference type="NCBI Taxonomy" id="227884"/>
    <lineage>
        <taxon>Eukaryota</taxon>
        <taxon>Metazoa</taxon>
        <taxon>Ecdysozoa</taxon>
        <taxon>Nematoda</taxon>
        <taxon>Chromadorea</taxon>
        <taxon>Rhabditida</taxon>
        <taxon>Tylenchina</taxon>
        <taxon>Panagrolaimomorpha</taxon>
        <taxon>Panagrolaimoidea</taxon>
        <taxon>Panagrolaimidae</taxon>
        <taxon>Panagrolaimus</taxon>
    </lineage>
</organism>
<reference evidence="2" key="1">
    <citation type="submission" date="2022-11" db="UniProtKB">
        <authorList>
            <consortium name="WormBaseParasite"/>
        </authorList>
    </citation>
    <scope>IDENTIFICATION</scope>
</reference>
<protein>
    <submittedName>
        <fullName evidence="2">Uncharacterized protein</fullName>
    </submittedName>
</protein>
<sequence length="367" mass="43427">MEENVKKRRPNGIHLISSDKNDIFQYQGSSKIVINQMRSLLSVEPINEEEFKPICAMFKWRFVAQKNILFVFAEHEFQDFMLVKDVVSNELIYDRILSPIFNEIIKNSNIIVIELLLKWLKKLEKNDKQFYIKKMKENEIYDLIFPNGESTEDSNHIRIQRKRRFCKVNTNVASQDKGFIHDKTKKLSKLPLKNYVKCNSDFKLVNIKGKQKLLKRLLIFSSNDKSLCYEYRRNSLKHGIFQCGECIKLGKNVFAKIDENGILKVNDKKHFCSKIQYSPEKYFDIQEIKKPNYEILENCSTKSGKVLIVFNAKNRNECHEFRFLKSEQIYYCIDCRAKAKVQNAPKETEFIELLKRIPSIFFKRTAP</sequence>
<dbReference type="Proteomes" id="UP000887578">
    <property type="component" value="Unplaced"/>
</dbReference>
<dbReference type="WBParaSite" id="PDA_v2.g2359.t1">
    <property type="protein sequence ID" value="PDA_v2.g2359.t1"/>
    <property type="gene ID" value="PDA_v2.g2359"/>
</dbReference>
<dbReference type="AlphaFoldDB" id="A0A914PYW0"/>
<name>A0A914PYW0_9BILA</name>
<evidence type="ECO:0000313" key="1">
    <source>
        <dbReference type="Proteomes" id="UP000887578"/>
    </source>
</evidence>
<evidence type="ECO:0000313" key="2">
    <source>
        <dbReference type="WBParaSite" id="PDA_v2.g2359.t1"/>
    </source>
</evidence>
<accession>A0A914PYW0</accession>
<keyword evidence="1" id="KW-1185">Reference proteome</keyword>